<dbReference type="RefSeq" id="WP_310016715.1">
    <property type="nucleotide sequence ID" value="NZ_JAVDUM010000001.1"/>
</dbReference>
<dbReference type="SMART" id="SM00422">
    <property type="entry name" value="HTH_MERR"/>
    <property type="match status" value="1"/>
</dbReference>
<sequence>MNDKLTISQLAAYAGITVATVRHYHRIGLLPEPARDGSGYRRYDAAAVVRLIRIHVLASAGVPLAKVDDLLEAGPAEFADGVEQIDQRLRSEIRRLQRTRERLARLAGGEQIALPPSVIGYLDRLRAIGVDQRYLDFERDAWILVAAHVPDQIDSMMVVKHAALDDPDMMRLYSLLSGAIDWPVDDPRVIEVADILDRINHGAVAAGVPRDDDGFEDRFVDLLDTAMMSSAPLARRLISLLEERGWTGWTRPERISPD</sequence>
<keyword evidence="1 3" id="KW-0238">DNA-binding</keyword>
<dbReference type="Proteomes" id="UP001259347">
    <property type="component" value="Unassembled WGS sequence"/>
</dbReference>
<dbReference type="PANTHER" id="PTHR30204:SF93">
    <property type="entry name" value="HTH MERR-TYPE DOMAIN-CONTAINING PROTEIN"/>
    <property type="match status" value="1"/>
</dbReference>
<dbReference type="GO" id="GO:0003677">
    <property type="term" value="F:DNA binding"/>
    <property type="evidence" value="ECO:0007669"/>
    <property type="project" value="UniProtKB-KW"/>
</dbReference>
<dbReference type="PANTHER" id="PTHR30204">
    <property type="entry name" value="REDOX-CYCLING DRUG-SENSING TRANSCRIPTIONAL ACTIVATOR SOXR"/>
    <property type="match status" value="1"/>
</dbReference>
<dbReference type="PRINTS" id="PR00040">
    <property type="entry name" value="HTHMERR"/>
</dbReference>
<keyword evidence="4" id="KW-1185">Reference proteome</keyword>
<reference evidence="3 4" key="1">
    <citation type="submission" date="2023-07" db="EMBL/GenBank/DDBJ databases">
        <title>Sorghum-associated microbial communities from plants grown in Nebraska, USA.</title>
        <authorList>
            <person name="Schachtman D."/>
        </authorList>
    </citation>
    <scope>NUCLEOTIDE SEQUENCE [LARGE SCALE GENOMIC DNA]</scope>
    <source>
        <strain evidence="3 4">2980</strain>
    </source>
</reference>
<evidence type="ECO:0000313" key="4">
    <source>
        <dbReference type="Proteomes" id="UP001259347"/>
    </source>
</evidence>
<name>A0ABU1SA25_9MICO</name>
<gene>
    <name evidence="3" type="ORF">J2Y69_000254</name>
</gene>
<dbReference type="InterPro" id="IPR047057">
    <property type="entry name" value="MerR_fam"/>
</dbReference>
<evidence type="ECO:0000313" key="3">
    <source>
        <dbReference type="EMBL" id="MDR6865672.1"/>
    </source>
</evidence>
<dbReference type="Gene3D" id="1.10.1660.10">
    <property type="match status" value="1"/>
</dbReference>
<dbReference type="InterPro" id="IPR000551">
    <property type="entry name" value="MerR-type_HTH_dom"/>
</dbReference>
<proteinExistence type="predicted"/>
<accession>A0ABU1SA25</accession>
<dbReference type="PROSITE" id="PS50937">
    <property type="entry name" value="HTH_MERR_2"/>
    <property type="match status" value="1"/>
</dbReference>
<evidence type="ECO:0000256" key="1">
    <source>
        <dbReference type="ARBA" id="ARBA00023125"/>
    </source>
</evidence>
<dbReference type="CDD" id="cd00592">
    <property type="entry name" value="HTH_MerR-like"/>
    <property type="match status" value="1"/>
</dbReference>
<dbReference type="Pfam" id="PF13411">
    <property type="entry name" value="MerR_1"/>
    <property type="match status" value="1"/>
</dbReference>
<dbReference type="EMBL" id="JAVDUM010000001">
    <property type="protein sequence ID" value="MDR6865672.1"/>
    <property type="molecule type" value="Genomic_DNA"/>
</dbReference>
<evidence type="ECO:0000259" key="2">
    <source>
        <dbReference type="PROSITE" id="PS50937"/>
    </source>
</evidence>
<organism evidence="3 4">
    <name type="scientific">Microbacterium resistens</name>
    <dbReference type="NCBI Taxonomy" id="156977"/>
    <lineage>
        <taxon>Bacteria</taxon>
        <taxon>Bacillati</taxon>
        <taxon>Actinomycetota</taxon>
        <taxon>Actinomycetes</taxon>
        <taxon>Micrococcales</taxon>
        <taxon>Microbacteriaceae</taxon>
        <taxon>Microbacterium</taxon>
    </lineage>
</organism>
<protein>
    <submittedName>
        <fullName evidence="3">DNA-binding transcriptional MerR regulator</fullName>
    </submittedName>
</protein>
<feature type="domain" description="HTH merR-type" evidence="2">
    <location>
        <begin position="4"/>
        <end position="73"/>
    </location>
</feature>
<comment type="caution">
    <text evidence="3">The sequence shown here is derived from an EMBL/GenBank/DDBJ whole genome shotgun (WGS) entry which is preliminary data.</text>
</comment>
<dbReference type="InterPro" id="IPR009061">
    <property type="entry name" value="DNA-bd_dom_put_sf"/>
</dbReference>
<dbReference type="SUPFAM" id="SSF46955">
    <property type="entry name" value="Putative DNA-binding domain"/>
    <property type="match status" value="1"/>
</dbReference>